<dbReference type="Proteomes" id="UP000499080">
    <property type="component" value="Unassembled WGS sequence"/>
</dbReference>
<evidence type="ECO:0000256" key="1">
    <source>
        <dbReference type="SAM" id="MobiDB-lite"/>
    </source>
</evidence>
<dbReference type="AlphaFoldDB" id="A0A4Y2LHT9"/>
<feature type="compositionally biased region" description="Basic and acidic residues" evidence="1">
    <location>
        <begin position="131"/>
        <end position="140"/>
    </location>
</feature>
<organism evidence="2 3">
    <name type="scientific">Araneus ventricosus</name>
    <name type="common">Orbweaver spider</name>
    <name type="synonym">Epeira ventricosa</name>
    <dbReference type="NCBI Taxonomy" id="182803"/>
    <lineage>
        <taxon>Eukaryota</taxon>
        <taxon>Metazoa</taxon>
        <taxon>Ecdysozoa</taxon>
        <taxon>Arthropoda</taxon>
        <taxon>Chelicerata</taxon>
        <taxon>Arachnida</taxon>
        <taxon>Araneae</taxon>
        <taxon>Araneomorphae</taxon>
        <taxon>Entelegynae</taxon>
        <taxon>Araneoidea</taxon>
        <taxon>Araneidae</taxon>
        <taxon>Araneus</taxon>
    </lineage>
</organism>
<reference evidence="2 3" key="1">
    <citation type="journal article" date="2019" name="Sci. Rep.">
        <title>Orb-weaving spider Araneus ventricosus genome elucidates the spidroin gene catalogue.</title>
        <authorList>
            <person name="Kono N."/>
            <person name="Nakamura H."/>
            <person name="Ohtoshi R."/>
            <person name="Moran D.A.P."/>
            <person name="Shinohara A."/>
            <person name="Yoshida Y."/>
            <person name="Fujiwara M."/>
            <person name="Mori M."/>
            <person name="Tomita M."/>
            <person name="Arakawa K."/>
        </authorList>
    </citation>
    <scope>NUCLEOTIDE SEQUENCE [LARGE SCALE GENOMIC DNA]</scope>
</reference>
<feature type="compositionally biased region" description="Polar residues" evidence="1">
    <location>
        <begin position="163"/>
        <end position="174"/>
    </location>
</feature>
<name>A0A4Y2LHT9_ARAVE</name>
<evidence type="ECO:0000313" key="2">
    <source>
        <dbReference type="EMBL" id="GBN13989.1"/>
    </source>
</evidence>
<feature type="compositionally biased region" description="Polar residues" evidence="1">
    <location>
        <begin position="115"/>
        <end position="129"/>
    </location>
</feature>
<sequence length="174" mass="19468">MSDANQALCQVTNSMSNENKLYVECKQALCRMKTSSMSNPKQALCQGIQTDSSNANKLCQRGQKKLYIRDPKALCRIKPSSVMNPKAMSRSQTSSISRSKKLYVRDEEALCRMQTSSMSGMKTESSVSECKQAHMSDERASSMSEEMQTNKSNAVKKKLYVRSKSSVNPERQAL</sequence>
<keyword evidence="3" id="KW-1185">Reference proteome</keyword>
<accession>A0A4Y2LHT9</accession>
<comment type="caution">
    <text evidence="2">The sequence shown here is derived from an EMBL/GenBank/DDBJ whole genome shotgun (WGS) entry which is preliminary data.</text>
</comment>
<dbReference type="EMBL" id="BGPR01005850">
    <property type="protein sequence ID" value="GBN13989.1"/>
    <property type="molecule type" value="Genomic_DNA"/>
</dbReference>
<proteinExistence type="predicted"/>
<feature type="compositionally biased region" description="Polar residues" evidence="1">
    <location>
        <begin position="141"/>
        <end position="153"/>
    </location>
</feature>
<protein>
    <submittedName>
        <fullName evidence="2">Uncharacterized protein</fullName>
    </submittedName>
</protein>
<gene>
    <name evidence="2" type="ORF">AVEN_100244_1</name>
</gene>
<evidence type="ECO:0000313" key="3">
    <source>
        <dbReference type="Proteomes" id="UP000499080"/>
    </source>
</evidence>
<feature type="region of interest" description="Disordered" evidence="1">
    <location>
        <begin position="115"/>
        <end position="174"/>
    </location>
</feature>